<protein>
    <submittedName>
        <fullName evidence="1">Uncharacterized protein</fullName>
    </submittedName>
</protein>
<sequence length="335" mass="36652">MASHGVPWYGRAMASTKTKLTTLRTVYPPISNADAAGLQRIPDVEEILRTSDFYMIVGRAQARLVGPEVDPRANVLSFGFVIGGGDPTPVRIHIEELPGVAAMVGTEIHIQVDQAGSGFKVWDGPADAAGSEIVEWFTTEKLLWDAARGRPGIYGLENSRELATYDLLYVGIARAGDSFDRLLKRGHVARMNILASEPQRHPGARPSDETFLIMFRADPLIFQTFDPDHDFDREDFSGNYDGKRIVADAEKAFVNLLRPPYNKELFAKYPRGTDGLHGAGYLRYGYVIGEQMAFNTAHGTVRGGLGPAGLPTDDADAIFVHGDAVTFFQPARVEG</sequence>
<evidence type="ECO:0000313" key="2">
    <source>
        <dbReference type="Proteomes" id="UP001355206"/>
    </source>
</evidence>
<reference evidence="1 2" key="1">
    <citation type="journal article" date="2012" name="Genet. Mol. Biol.">
        <title>Analysis of 16S rRNA and mxaF genes revealing insights into Methylobacterium niche-specific plant association.</title>
        <authorList>
            <person name="Dourado M.N."/>
            <person name="Andreote F.D."/>
            <person name="Dini-Andreote F."/>
            <person name="Conti R."/>
            <person name="Araujo J.M."/>
            <person name="Araujo W.L."/>
        </authorList>
    </citation>
    <scope>NUCLEOTIDE SEQUENCE [LARGE SCALE GENOMIC DNA]</scope>
    <source>
        <strain evidence="1 2">TC3-10</strain>
    </source>
</reference>
<dbReference type="Proteomes" id="UP001355206">
    <property type="component" value="Unassembled WGS sequence"/>
</dbReference>
<proteinExistence type="predicted"/>
<name>A0ABU7TR12_9HYPH</name>
<evidence type="ECO:0000313" key="1">
    <source>
        <dbReference type="EMBL" id="MEE7492233.1"/>
    </source>
</evidence>
<comment type="caution">
    <text evidence="1">The sequence shown here is derived from an EMBL/GenBank/DDBJ whole genome shotgun (WGS) entry which is preliminary data.</text>
</comment>
<dbReference type="EMBL" id="MLCA01000009">
    <property type="protein sequence ID" value="MEE7492233.1"/>
    <property type="molecule type" value="Genomic_DNA"/>
</dbReference>
<accession>A0ABU7TR12</accession>
<organism evidence="1 2">
    <name type="scientific">Methylobacterium oryzae</name>
    <dbReference type="NCBI Taxonomy" id="334852"/>
    <lineage>
        <taxon>Bacteria</taxon>
        <taxon>Pseudomonadati</taxon>
        <taxon>Pseudomonadota</taxon>
        <taxon>Alphaproteobacteria</taxon>
        <taxon>Hyphomicrobiales</taxon>
        <taxon>Methylobacteriaceae</taxon>
        <taxon>Methylobacterium</taxon>
    </lineage>
</organism>
<gene>
    <name evidence="1" type="ORF">MOTC310_17825</name>
</gene>
<keyword evidence="2" id="KW-1185">Reference proteome</keyword>